<dbReference type="EC" id="2.7.11.1" evidence="1"/>
<dbReference type="GO" id="GO:0006623">
    <property type="term" value="P:protein targeting to vacuole"/>
    <property type="evidence" value="ECO:0007669"/>
    <property type="project" value="TreeGrafter"/>
</dbReference>
<dbReference type="PROSITE" id="PS00108">
    <property type="entry name" value="PROTEIN_KINASE_ST"/>
    <property type="match status" value="1"/>
</dbReference>
<sequence length="1351" mass="149938">MGNLITTAPSQVLPIETYINDLADDKFDKVLQSNRFLKTARVSHKQRTYRVVKVFAKHSKSSIDISTHQKQLDAVRTALAGNVHAITYDTPLDTQKTVLLVRPFVFASLYDRMTMRPILSHAEKLWIAYQLIVALKDVHAANLCHGDIKIENVLLNSWNWVMLADFSPFKPAFLPQGQYDPSATLARIEDEHVRGLVSEMIASDASARPSAAAILERHTGTTFPVYFETVVHPFLLPFARASRSSRSIHRLQDTKIFAVKRQLPHLMAQLQHLDTASKQDALSLVFSVVLSCVRSLTISNAKLTALDLMLTFAEHASDHHRLERFLPYFMYMMQSNELPIVRAAALKGMVRLVRMVSEVQPTDANLFSEYILPVVTPFVKDDNEMCRCAFAASLGPLAACSRRFLDAAQSTYRKTDDASSLPFSSFDSELNALRDLIQRDHVMPVLQDSSAHVREAFLSSDLHYLCMFLGTERTMAPLLQHLLTLMNEKRSWRIRKAFFKAVKMIAPYVTTEALIEFLLPMFERALHDSEENVVQAALESLSSIVDQQLFPLPSHRRLLDWSLPLIAHPNAWIRFAVIDLVSTIARQYPPHDADHAVLPVLKDYITYAIGNPQDPKVLAAAAIAPITRQTYEFLVNHEHLQELLGALAQSKLHDVASDKAHVSSSQSRLLAALANTGCPAKDWAKILLLEEHISKTRDERLQAMKMPKSKQEPTVPARVLAQPPPQAIAPVILKLPESVVKGTDESSSSSSADAEGRHFSRRKWSLKKSMQAASDTTSSSSNSGGGGGDTQDSAPDLSLEAKMQLAMRREEDTRRFAAYDADLNAPRRDGRRMAPVMQRWKPAGIMVGHLHEHKGPITTLAVAPDGKFFASASKDRSIRIWDCNKLEGKAVTNRSRFQFKEFKAGIRDIAFTGKKHMMAACSGHALHLIDIKHANKVALTVTQRKFDKEHEGAPVRVRQLAANLHHDDVLAFSTAKGVVGAWDLRTAADGWTVKTKPGYGLAQTFVTDRAGVWMVTGTARGVLTLWDIRFLRPVKSWVDPLGAIGQVELFPSAGDVFDHHAQATLSPKVMTTVNNVIKVWDIHKQRITDIFAPPRPPAAAHLSVGGGGDDDVRARTMSELSTATTTSSSAATAMAASAPGDVLKDMLGEAPAVDDIAPPVTAQEFYGREMQRQLKQTNQRVDVARLWSRLPAAQRAPFLRSAKEDLIRYQKALDASLAGHPDLTAPNQPRRVMFNPEGSPLVFTSGSDCRIHYWDTVNPYFSLEMPQGSQASSAASSAQQRSQFQHEERDGVNFTRARDDEDIAPPQPHSRPGPFPHNAAHRDAITAFAVARAPNHVLISADREGVIKVWK</sequence>
<dbReference type="SUPFAM" id="SSF56112">
    <property type="entry name" value="Protein kinase-like (PK-like)"/>
    <property type="match status" value="1"/>
</dbReference>
<feature type="compositionally biased region" description="Pro residues" evidence="10">
    <location>
        <begin position="1305"/>
        <end position="1315"/>
    </location>
</feature>
<dbReference type="InterPro" id="IPR036322">
    <property type="entry name" value="WD40_repeat_dom_sf"/>
</dbReference>
<evidence type="ECO:0000256" key="6">
    <source>
        <dbReference type="ARBA" id="ARBA00022741"/>
    </source>
</evidence>
<dbReference type="STRING" id="946362.F2UT25"/>
<dbReference type="SMART" id="SM00320">
    <property type="entry name" value="WD40"/>
    <property type="match status" value="4"/>
</dbReference>
<dbReference type="EMBL" id="GL832997">
    <property type="protein sequence ID" value="EGD81284.1"/>
    <property type="molecule type" value="Genomic_DNA"/>
</dbReference>
<keyword evidence="4" id="KW-0808">Transferase</keyword>
<evidence type="ECO:0000256" key="4">
    <source>
        <dbReference type="ARBA" id="ARBA00022679"/>
    </source>
</evidence>
<keyword evidence="2 12" id="KW-0723">Serine/threonine-protein kinase</keyword>
<dbReference type="OMA" id="ATNTCRI"/>
<dbReference type="Gene3D" id="1.10.510.10">
    <property type="entry name" value="Transferase(Phosphotransferase) domain 1"/>
    <property type="match status" value="1"/>
</dbReference>
<dbReference type="InParanoid" id="F2UT25"/>
<reference evidence="12" key="1">
    <citation type="submission" date="2009-08" db="EMBL/GenBank/DDBJ databases">
        <title>Annotation of Salpingoeca rosetta.</title>
        <authorList>
            <consortium name="The Broad Institute Genome Sequencing Platform"/>
            <person name="Russ C."/>
            <person name="Cuomo C."/>
            <person name="Burger G."/>
            <person name="Gray M.W."/>
            <person name="Holland P.W.H."/>
            <person name="King N."/>
            <person name="Lang F.B.F."/>
            <person name="Roger A.J."/>
            <person name="Ruiz-Trillo I."/>
            <person name="Young S.K."/>
            <person name="Zeng Q."/>
            <person name="Gargeya S."/>
            <person name="Alvarado L."/>
            <person name="Berlin A."/>
            <person name="Chapman S.B."/>
            <person name="Chen Z."/>
            <person name="Freedman E."/>
            <person name="Gellesch M."/>
            <person name="Goldberg J."/>
            <person name="Griggs A."/>
            <person name="Gujja S."/>
            <person name="Heilman E."/>
            <person name="Heiman D."/>
            <person name="Howarth C."/>
            <person name="Mehta T."/>
            <person name="Neiman D."/>
            <person name="Pearson M."/>
            <person name="Roberts A."/>
            <person name="Saif S."/>
            <person name="Shea T."/>
            <person name="Shenoy N."/>
            <person name="Sisk P."/>
            <person name="Stolte C."/>
            <person name="Sykes S."/>
            <person name="White J."/>
            <person name="Yandava C."/>
            <person name="Haas B."/>
            <person name="Nusbaum C."/>
            <person name="Birren B."/>
        </authorList>
    </citation>
    <scope>NUCLEOTIDE SEQUENCE [LARGE SCALE GENOMIC DNA]</scope>
    <source>
        <strain evidence="12">ATCC 50818</strain>
    </source>
</reference>
<dbReference type="GeneID" id="16068192"/>
<protein>
    <recommendedName>
        <fullName evidence="1">non-specific serine/threonine protein kinase</fullName>
        <ecNumber evidence="1">2.7.11.1</ecNumber>
    </recommendedName>
</protein>
<dbReference type="InterPro" id="IPR008271">
    <property type="entry name" value="Ser/Thr_kinase_AS"/>
</dbReference>
<feature type="domain" description="Protein kinase" evidence="11">
    <location>
        <begin position="16"/>
        <end position="290"/>
    </location>
</feature>
<dbReference type="InterPro" id="IPR045162">
    <property type="entry name" value="Vps15-like"/>
</dbReference>
<dbReference type="GO" id="GO:0034272">
    <property type="term" value="C:phosphatidylinositol 3-kinase complex, class III, type II"/>
    <property type="evidence" value="ECO:0007669"/>
    <property type="project" value="TreeGrafter"/>
</dbReference>
<dbReference type="Pfam" id="PF00400">
    <property type="entry name" value="WD40"/>
    <property type="match status" value="1"/>
</dbReference>
<dbReference type="GO" id="GO:0005524">
    <property type="term" value="F:ATP binding"/>
    <property type="evidence" value="ECO:0007669"/>
    <property type="project" value="UniProtKB-KW"/>
</dbReference>
<dbReference type="OrthoDB" id="242910at2759"/>
<dbReference type="GO" id="GO:0005770">
    <property type="term" value="C:late endosome"/>
    <property type="evidence" value="ECO:0007669"/>
    <property type="project" value="TreeGrafter"/>
</dbReference>
<feature type="repeat" description="WD" evidence="9">
    <location>
        <begin position="1318"/>
        <end position="1351"/>
    </location>
</feature>
<evidence type="ECO:0000256" key="8">
    <source>
        <dbReference type="ARBA" id="ARBA00022840"/>
    </source>
</evidence>
<dbReference type="Proteomes" id="UP000007799">
    <property type="component" value="Unassembled WGS sequence"/>
</dbReference>
<dbReference type="RefSeq" id="XP_004987680.1">
    <property type="nucleotide sequence ID" value="XM_004987623.1"/>
</dbReference>
<dbReference type="CDD" id="cd00084">
    <property type="entry name" value="HMG-box_SF"/>
    <property type="match status" value="1"/>
</dbReference>
<dbReference type="SMART" id="SM00220">
    <property type="entry name" value="S_TKc"/>
    <property type="match status" value="1"/>
</dbReference>
<name>F2UT25_SALR5</name>
<accession>F2UT25</accession>
<evidence type="ECO:0000256" key="9">
    <source>
        <dbReference type="PROSITE-ProRule" id="PRU00221"/>
    </source>
</evidence>
<evidence type="ECO:0000256" key="3">
    <source>
        <dbReference type="ARBA" id="ARBA00022574"/>
    </source>
</evidence>
<dbReference type="GO" id="GO:0004674">
    <property type="term" value="F:protein serine/threonine kinase activity"/>
    <property type="evidence" value="ECO:0007669"/>
    <property type="project" value="UniProtKB-KW"/>
</dbReference>
<dbReference type="PROSITE" id="PS50082">
    <property type="entry name" value="WD_REPEATS_2"/>
    <property type="match status" value="2"/>
</dbReference>
<keyword evidence="3 9" id="KW-0853">WD repeat</keyword>
<evidence type="ECO:0000256" key="1">
    <source>
        <dbReference type="ARBA" id="ARBA00012513"/>
    </source>
</evidence>
<keyword evidence="5" id="KW-0677">Repeat</keyword>
<dbReference type="SUPFAM" id="SSF50978">
    <property type="entry name" value="WD40 repeat-like"/>
    <property type="match status" value="1"/>
</dbReference>
<dbReference type="InterPro" id="IPR001680">
    <property type="entry name" value="WD40_rpt"/>
</dbReference>
<dbReference type="SUPFAM" id="SSF47095">
    <property type="entry name" value="HMG-box"/>
    <property type="match status" value="1"/>
</dbReference>
<evidence type="ECO:0000313" key="13">
    <source>
        <dbReference type="Proteomes" id="UP000007799"/>
    </source>
</evidence>
<feature type="compositionally biased region" description="Low complexity" evidence="10">
    <location>
        <begin position="1271"/>
        <end position="1283"/>
    </location>
</feature>
<gene>
    <name evidence="12" type="ORF">PTSG_11321</name>
</gene>
<dbReference type="Gene3D" id="2.130.10.10">
    <property type="entry name" value="YVTN repeat-like/Quinoprotein amine dehydrogenase"/>
    <property type="match status" value="2"/>
</dbReference>
<feature type="region of interest" description="Disordered" evidence="10">
    <location>
        <begin position="742"/>
        <end position="795"/>
    </location>
</feature>
<feature type="region of interest" description="Disordered" evidence="10">
    <location>
        <begin position="702"/>
        <end position="723"/>
    </location>
</feature>
<dbReference type="PROSITE" id="PS50294">
    <property type="entry name" value="WD_REPEATS_REGION"/>
    <property type="match status" value="2"/>
</dbReference>
<dbReference type="InterPro" id="IPR055231">
    <property type="entry name" value="2AA_helical"/>
</dbReference>
<dbReference type="GO" id="GO:0045324">
    <property type="term" value="P:late endosome to vacuole transport"/>
    <property type="evidence" value="ECO:0007669"/>
    <property type="project" value="InterPro"/>
</dbReference>
<dbReference type="SUPFAM" id="SSF48371">
    <property type="entry name" value="ARM repeat"/>
    <property type="match status" value="1"/>
</dbReference>
<dbReference type="eggNOG" id="KOG1240">
    <property type="taxonomic scope" value="Eukaryota"/>
</dbReference>
<dbReference type="Pfam" id="PF22956">
    <property type="entry name" value="VPS15-like_hel"/>
    <property type="match status" value="1"/>
</dbReference>
<organism evidence="13">
    <name type="scientific">Salpingoeca rosetta (strain ATCC 50818 / BSB-021)</name>
    <dbReference type="NCBI Taxonomy" id="946362"/>
    <lineage>
        <taxon>Eukaryota</taxon>
        <taxon>Choanoflagellata</taxon>
        <taxon>Craspedida</taxon>
        <taxon>Salpingoecidae</taxon>
        <taxon>Salpingoeca</taxon>
    </lineage>
</organism>
<evidence type="ECO:0000256" key="5">
    <source>
        <dbReference type="ARBA" id="ARBA00022737"/>
    </source>
</evidence>
<proteinExistence type="predicted"/>
<keyword evidence="8" id="KW-0067">ATP-binding</keyword>
<feature type="compositionally biased region" description="Basic and acidic residues" evidence="10">
    <location>
        <begin position="1284"/>
        <end position="1299"/>
    </location>
</feature>
<dbReference type="InterPro" id="IPR000719">
    <property type="entry name" value="Prot_kinase_dom"/>
</dbReference>
<evidence type="ECO:0000256" key="2">
    <source>
        <dbReference type="ARBA" id="ARBA00022527"/>
    </source>
</evidence>
<dbReference type="FunCoup" id="F2UT25">
    <property type="interactions" value="1409"/>
</dbReference>
<dbReference type="PANTHER" id="PTHR17583:SF0">
    <property type="entry name" value="PHOSPHOINOSITIDE 3-KINASE REGULATORY SUBUNIT 4"/>
    <property type="match status" value="1"/>
</dbReference>
<dbReference type="PANTHER" id="PTHR17583">
    <property type="entry name" value="PHOSPHOINOSITIDE 3-KINASE REGULATORY SUBUNIT 4"/>
    <property type="match status" value="1"/>
</dbReference>
<dbReference type="PROSITE" id="PS50011">
    <property type="entry name" value="PROTEIN_KINASE_DOM"/>
    <property type="match status" value="1"/>
</dbReference>
<dbReference type="Gene3D" id="1.25.10.10">
    <property type="entry name" value="Leucine-rich Repeat Variant"/>
    <property type="match status" value="1"/>
</dbReference>
<dbReference type="InterPro" id="IPR011009">
    <property type="entry name" value="Kinase-like_dom_sf"/>
</dbReference>
<dbReference type="KEGG" id="sre:PTSG_11321"/>
<evidence type="ECO:0000259" key="11">
    <source>
        <dbReference type="PROSITE" id="PS50011"/>
    </source>
</evidence>
<keyword evidence="7 12" id="KW-0418">Kinase</keyword>
<evidence type="ECO:0000313" key="12">
    <source>
        <dbReference type="EMBL" id="EGD81284.1"/>
    </source>
</evidence>
<dbReference type="GO" id="GO:0071561">
    <property type="term" value="C:nucleus-vacuole junction"/>
    <property type="evidence" value="ECO:0007669"/>
    <property type="project" value="TreeGrafter"/>
</dbReference>
<keyword evidence="13" id="KW-1185">Reference proteome</keyword>
<dbReference type="InterPro" id="IPR016024">
    <property type="entry name" value="ARM-type_fold"/>
</dbReference>
<dbReference type="InterPro" id="IPR011989">
    <property type="entry name" value="ARM-like"/>
</dbReference>
<feature type="region of interest" description="Disordered" evidence="10">
    <location>
        <begin position="1271"/>
        <end position="1319"/>
    </location>
</feature>
<dbReference type="GO" id="GO:0034271">
    <property type="term" value="C:phosphatidylinositol 3-kinase complex, class III, type I"/>
    <property type="evidence" value="ECO:0007669"/>
    <property type="project" value="TreeGrafter"/>
</dbReference>
<dbReference type="InterPro" id="IPR036910">
    <property type="entry name" value="HMG_box_dom_sf"/>
</dbReference>
<keyword evidence="6" id="KW-0547">Nucleotide-binding</keyword>
<feature type="repeat" description="WD" evidence="9">
    <location>
        <begin position="850"/>
        <end position="882"/>
    </location>
</feature>
<evidence type="ECO:0000256" key="7">
    <source>
        <dbReference type="ARBA" id="ARBA00022777"/>
    </source>
</evidence>
<dbReference type="InterPro" id="IPR015943">
    <property type="entry name" value="WD40/YVTN_repeat-like_dom_sf"/>
</dbReference>
<dbReference type="GO" id="GO:0016236">
    <property type="term" value="P:macroautophagy"/>
    <property type="evidence" value="ECO:0007669"/>
    <property type="project" value="InterPro"/>
</dbReference>
<evidence type="ECO:0000256" key="10">
    <source>
        <dbReference type="SAM" id="MobiDB-lite"/>
    </source>
</evidence>